<feature type="transmembrane region" description="Helical" evidence="1">
    <location>
        <begin position="267"/>
        <end position="300"/>
    </location>
</feature>
<dbReference type="RefSeq" id="WP_117728727.1">
    <property type="nucleotide sequence ID" value="NZ_QRSU01000033.1"/>
</dbReference>
<reference evidence="2 3" key="1">
    <citation type="submission" date="2018-08" db="EMBL/GenBank/DDBJ databases">
        <title>A genome reference for cultivated species of the human gut microbiota.</title>
        <authorList>
            <person name="Zou Y."/>
            <person name="Xue W."/>
            <person name="Luo G."/>
        </authorList>
    </citation>
    <scope>NUCLEOTIDE SEQUENCE [LARGE SCALE GENOMIC DNA]</scope>
    <source>
        <strain evidence="2 3">OM06-11</strain>
    </source>
</reference>
<dbReference type="Pfam" id="PF12412">
    <property type="entry name" value="DUF3667"/>
    <property type="match status" value="1"/>
</dbReference>
<proteinExistence type="predicted"/>
<dbReference type="EMBL" id="QSUC01000033">
    <property type="protein sequence ID" value="RGN06483.1"/>
    <property type="molecule type" value="Genomic_DNA"/>
</dbReference>
<protein>
    <submittedName>
        <fullName evidence="2">DUF3667 domain-containing protein</fullName>
    </submittedName>
</protein>
<sequence length="301" mass="35032">MLKNKISLLIRRYQVYLERGKPIPANTKAVTRCKHCGTEYRGNYCPRCGQFHTAGIFGKWKMVKTFREASPIMSNAYMRTIFELLFRPGYMIRDYFRGHQVSYLGPLTTLLVSFSLLTLVTHTYEELTNTVEPEKKEVVSKKDSSGKEEKYIYQKWGVTITSKDDGRMDNGKMAALWRVLRGKLESDTTLFLFAIFPMYGLAARRAFRKVNFGSYPLRAGAHYMALVYLYTLFALLPLPVWAMVYYLVWTYRGIYGMTWLRTIRYMAFTACWVVLYLFLLLVALALLGIGIVYLINFLFFT</sequence>
<accession>A0AA92TF76</accession>
<dbReference type="InterPro" id="IPR022134">
    <property type="entry name" value="DUF3667"/>
</dbReference>
<comment type="caution">
    <text evidence="2">The sequence shown here is derived from an EMBL/GenBank/DDBJ whole genome shotgun (WGS) entry which is preliminary data.</text>
</comment>
<gene>
    <name evidence="2" type="ORF">DXB80_11070</name>
</gene>
<evidence type="ECO:0000256" key="1">
    <source>
        <dbReference type="SAM" id="Phobius"/>
    </source>
</evidence>
<keyword evidence="1" id="KW-0812">Transmembrane</keyword>
<keyword evidence="1" id="KW-1133">Transmembrane helix</keyword>
<evidence type="ECO:0000313" key="3">
    <source>
        <dbReference type="Proteomes" id="UP000261245"/>
    </source>
</evidence>
<dbReference type="AlphaFoldDB" id="A0AA92TF76"/>
<name>A0AA92TF76_9BACT</name>
<dbReference type="Proteomes" id="UP000261245">
    <property type="component" value="Unassembled WGS sequence"/>
</dbReference>
<organism evidence="2 3">
    <name type="scientific">Segatella copri</name>
    <dbReference type="NCBI Taxonomy" id="165179"/>
    <lineage>
        <taxon>Bacteria</taxon>
        <taxon>Pseudomonadati</taxon>
        <taxon>Bacteroidota</taxon>
        <taxon>Bacteroidia</taxon>
        <taxon>Bacteroidales</taxon>
        <taxon>Prevotellaceae</taxon>
        <taxon>Segatella</taxon>
    </lineage>
</organism>
<keyword evidence="1" id="KW-0472">Membrane</keyword>
<evidence type="ECO:0000313" key="2">
    <source>
        <dbReference type="EMBL" id="RGN06483.1"/>
    </source>
</evidence>
<feature type="transmembrane region" description="Helical" evidence="1">
    <location>
        <begin position="190"/>
        <end position="207"/>
    </location>
</feature>
<feature type="transmembrane region" description="Helical" evidence="1">
    <location>
        <begin position="227"/>
        <end position="247"/>
    </location>
</feature>